<evidence type="ECO:0000256" key="1">
    <source>
        <dbReference type="SAM" id="Phobius"/>
    </source>
</evidence>
<keyword evidence="1" id="KW-1133">Transmembrane helix</keyword>
<keyword evidence="1" id="KW-0812">Transmembrane</keyword>
<gene>
    <name evidence="2" type="ORF">SCF082_LOCUS1279</name>
</gene>
<keyword evidence="3" id="KW-1185">Reference proteome</keyword>
<proteinExistence type="predicted"/>
<organism evidence="2 3">
    <name type="scientific">Durusdinium trenchii</name>
    <dbReference type="NCBI Taxonomy" id="1381693"/>
    <lineage>
        <taxon>Eukaryota</taxon>
        <taxon>Sar</taxon>
        <taxon>Alveolata</taxon>
        <taxon>Dinophyceae</taxon>
        <taxon>Suessiales</taxon>
        <taxon>Symbiodiniaceae</taxon>
        <taxon>Durusdinium</taxon>
    </lineage>
</organism>
<feature type="transmembrane region" description="Helical" evidence="1">
    <location>
        <begin position="168"/>
        <end position="190"/>
    </location>
</feature>
<dbReference type="EMBL" id="CAXAMM010000603">
    <property type="protein sequence ID" value="CAK8988178.1"/>
    <property type="molecule type" value="Genomic_DNA"/>
</dbReference>
<feature type="transmembrane region" description="Helical" evidence="1">
    <location>
        <begin position="139"/>
        <end position="162"/>
    </location>
</feature>
<accession>A0ABP0HEL4</accession>
<comment type="caution">
    <text evidence="2">The sequence shown here is derived from an EMBL/GenBank/DDBJ whole genome shotgun (WGS) entry which is preliminary data.</text>
</comment>
<keyword evidence="1" id="KW-0472">Membrane</keyword>
<protein>
    <submittedName>
        <fullName evidence="2">Uncharacterized protein</fullName>
    </submittedName>
</protein>
<reference evidence="2 3" key="1">
    <citation type="submission" date="2024-02" db="EMBL/GenBank/DDBJ databases">
        <authorList>
            <person name="Chen Y."/>
            <person name="Shah S."/>
            <person name="Dougan E. K."/>
            <person name="Thang M."/>
            <person name="Chan C."/>
        </authorList>
    </citation>
    <scope>NUCLEOTIDE SEQUENCE [LARGE SCALE GENOMIC DNA]</scope>
</reference>
<dbReference type="Proteomes" id="UP001642464">
    <property type="component" value="Unassembled WGS sequence"/>
</dbReference>
<name>A0ABP0HEL4_9DINO</name>
<sequence length="257" mass="27685">MPRSKTEPHSECSGSETLPRSIATIRAMEKSFTQSAHLRPMSSKAQVELLAPLPNQMDPVAPLDSVPQILSNASSVVVGTAKVLRRPSISTNSARGSQLSMLAKHSQTEILGCDKIQESDILANQIGVGLFSKLQHSSFYAMAGLLILSLSQVSMAGILLSYGHVYPGSFVLTMCSTLFMSMVALLLTCLQSRTLRSAELSLAVDKLDQFVQDCGQGLDWSTVAKLEYRFALALWAVAGLHGLSDRGILRRGSDSES</sequence>
<evidence type="ECO:0000313" key="2">
    <source>
        <dbReference type="EMBL" id="CAK8988178.1"/>
    </source>
</evidence>
<evidence type="ECO:0000313" key="3">
    <source>
        <dbReference type="Proteomes" id="UP001642464"/>
    </source>
</evidence>